<accession>A0A1G8E8U9</accession>
<dbReference type="PANTHER" id="PTHR40254">
    <property type="entry name" value="BLR0577 PROTEIN"/>
    <property type="match status" value="1"/>
</dbReference>
<dbReference type="Proteomes" id="UP000199492">
    <property type="component" value="Unassembled WGS sequence"/>
</dbReference>
<dbReference type="Pfam" id="PF13454">
    <property type="entry name" value="NAD_binding_9"/>
    <property type="match status" value="1"/>
</dbReference>
<protein>
    <submittedName>
        <fullName evidence="2">FAD-NAD(P)-binding</fullName>
    </submittedName>
</protein>
<dbReference type="InterPro" id="IPR052189">
    <property type="entry name" value="L-asp_N-monooxygenase_NS-form"/>
</dbReference>
<dbReference type="EMBL" id="FNCZ01000003">
    <property type="protein sequence ID" value="SDH66294.1"/>
    <property type="molecule type" value="Genomic_DNA"/>
</dbReference>
<evidence type="ECO:0000259" key="1">
    <source>
        <dbReference type="Pfam" id="PF13454"/>
    </source>
</evidence>
<sequence>MVFLLFLIHMKQLAIIGMGPRGLYALENLLIELSKADVLIGIHVFDATSSPGTGNVWDKSQPDSNWINITERALTGIEKRPQIDYSNVTIDEFPSYHEWCQFSQNSDDPDTFPARNKLGNYLNARYKSIENILEKLDTFKFIKAEVRNINLKNKKLEISTKDNAREYDDLLLTIGHQPTTLSDQLQKWQSHVVSHNSLTLFENTYPITQLKTIKNNTNINIAIRGFGLAMIDVMRYLTINDFGNFKVINKDTFKTIYYKSKSQDLKLIPFSLDGLPLVPKPLNERIDSWYQPTKEELDSFKSEIEAVSQQTTETDTIDFLTHPIAKITSRVYLDLEDKGLAHALSSSELEVIILNWLNDDHYNHPLIQDSNSSTYKLIQNYIEMALGTIPVSLDYCIGQVWRHCQPTLYKAFSHAKVNNDIIDKVIALDERSKRYSYGPPIESMQQVLALVDADILTLDFVTDPDIDLTAEGWTLKNSNNESITCSVMINSVLDAPKLLEVNTPLIKDLLQNDLIQPIHSKLGIETTADGYVITPEAKDDVPIAVLGRLAKGSVIGVDAILECFGPRIEDWAKAYVKRLNAN</sequence>
<dbReference type="STRING" id="262004.SAMN04489796_103419"/>
<keyword evidence="3" id="KW-1185">Reference proteome</keyword>
<dbReference type="PANTHER" id="PTHR40254:SF1">
    <property type="entry name" value="BLR0577 PROTEIN"/>
    <property type="match status" value="1"/>
</dbReference>
<evidence type="ECO:0000313" key="2">
    <source>
        <dbReference type="EMBL" id="SDH66294.1"/>
    </source>
</evidence>
<dbReference type="InterPro" id="IPR038732">
    <property type="entry name" value="HpyO/CreE_NAD-binding"/>
</dbReference>
<gene>
    <name evidence="2" type="ORF">SAMN04489796_103419</name>
</gene>
<dbReference type="AlphaFoldDB" id="A0A1G8E8U9"/>
<organism evidence="2 3">
    <name type="scientific">Winogradskyella thalassocola</name>
    <dbReference type="NCBI Taxonomy" id="262004"/>
    <lineage>
        <taxon>Bacteria</taxon>
        <taxon>Pseudomonadati</taxon>
        <taxon>Bacteroidota</taxon>
        <taxon>Flavobacteriia</taxon>
        <taxon>Flavobacteriales</taxon>
        <taxon>Flavobacteriaceae</taxon>
        <taxon>Winogradskyella</taxon>
    </lineage>
</organism>
<feature type="domain" description="FAD-dependent urate hydroxylase HpyO/Asp monooxygenase CreE-like FAD/NAD(P)-binding" evidence="1">
    <location>
        <begin position="14"/>
        <end position="177"/>
    </location>
</feature>
<name>A0A1G8E8U9_9FLAO</name>
<proteinExistence type="predicted"/>
<reference evidence="3" key="1">
    <citation type="submission" date="2016-10" db="EMBL/GenBank/DDBJ databases">
        <authorList>
            <person name="Varghese N."/>
            <person name="Submissions S."/>
        </authorList>
    </citation>
    <scope>NUCLEOTIDE SEQUENCE [LARGE SCALE GENOMIC DNA]</scope>
    <source>
        <strain evidence="3">DSM 15363</strain>
    </source>
</reference>
<evidence type="ECO:0000313" key="3">
    <source>
        <dbReference type="Proteomes" id="UP000199492"/>
    </source>
</evidence>